<comment type="cofactor">
    <cofactor evidence="1">
        <name>FAD</name>
        <dbReference type="ChEBI" id="CHEBI:57692"/>
    </cofactor>
</comment>
<dbReference type="Pfam" id="PF08031">
    <property type="entry name" value="BBE"/>
    <property type="match status" value="1"/>
</dbReference>
<dbReference type="InterPro" id="IPR036318">
    <property type="entry name" value="FAD-bd_PCMH-like_sf"/>
</dbReference>
<evidence type="ECO:0000313" key="7">
    <source>
        <dbReference type="EMBL" id="SIQ71308.1"/>
    </source>
</evidence>
<keyword evidence="8" id="KW-1185">Reference proteome</keyword>
<dbReference type="InterPro" id="IPR016166">
    <property type="entry name" value="FAD-bd_PCMH"/>
</dbReference>
<evidence type="ECO:0000313" key="8">
    <source>
        <dbReference type="Proteomes" id="UP000186914"/>
    </source>
</evidence>
<feature type="domain" description="FAD-binding PCMH-type" evidence="6">
    <location>
        <begin position="40"/>
        <end position="211"/>
    </location>
</feature>
<dbReference type="GO" id="GO:0071949">
    <property type="term" value="F:FAD binding"/>
    <property type="evidence" value="ECO:0007669"/>
    <property type="project" value="InterPro"/>
</dbReference>
<dbReference type="Gene3D" id="3.30.43.10">
    <property type="entry name" value="Uridine Diphospho-n-acetylenolpyruvylglucosamine Reductase, domain 2"/>
    <property type="match status" value="1"/>
</dbReference>
<dbReference type="PANTHER" id="PTHR42973:SF39">
    <property type="entry name" value="FAD-BINDING PCMH-TYPE DOMAIN-CONTAINING PROTEIN"/>
    <property type="match status" value="1"/>
</dbReference>
<dbReference type="InterPro" id="IPR006094">
    <property type="entry name" value="Oxid_FAD_bind_N"/>
</dbReference>
<dbReference type="Pfam" id="PF01565">
    <property type="entry name" value="FAD_binding_4"/>
    <property type="match status" value="1"/>
</dbReference>
<reference evidence="8" key="1">
    <citation type="submission" date="2017-01" db="EMBL/GenBank/DDBJ databases">
        <authorList>
            <person name="Varghese N."/>
            <person name="Submissions S."/>
        </authorList>
    </citation>
    <scope>NUCLEOTIDE SEQUENCE [LARGE SCALE GENOMIC DNA]</scope>
    <source>
        <strain evidence="8">CGMCC 1.7737</strain>
    </source>
</reference>
<evidence type="ECO:0000259" key="6">
    <source>
        <dbReference type="PROSITE" id="PS51387"/>
    </source>
</evidence>
<dbReference type="AlphaFoldDB" id="A0A1N6V0D2"/>
<comment type="similarity">
    <text evidence="2">Belongs to the oxygen-dependent FAD-linked oxidoreductase family.</text>
</comment>
<organism evidence="7 8">
    <name type="scientific">Haladaptatus litoreus</name>
    <dbReference type="NCBI Taxonomy" id="553468"/>
    <lineage>
        <taxon>Archaea</taxon>
        <taxon>Methanobacteriati</taxon>
        <taxon>Methanobacteriota</taxon>
        <taxon>Stenosarchaea group</taxon>
        <taxon>Halobacteria</taxon>
        <taxon>Halobacteriales</taxon>
        <taxon>Haladaptataceae</taxon>
        <taxon>Haladaptatus</taxon>
    </lineage>
</organism>
<dbReference type="GO" id="GO:0016491">
    <property type="term" value="F:oxidoreductase activity"/>
    <property type="evidence" value="ECO:0007669"/>
    <property type="project" value="UniProtKB-KW"/>
</dbReference>
<dbReference type="RefSeq" id="WP_076427144.1">
    <property type="nucleotide sequence ID" value="NZ_FTNO01000001.1"/>
</dbReference>
<dbReference type="OrthoDB" id="213514at2157"/>
<evidence type="ECO:0000256" key="1">
    <source>
        <dbReference type="ARBA" id="ARBA00001974"/>
    </source>
</evidence>
<dbReference type="Gene3D" id="3.40.462.20">
    <property type="match status" value="1"/>
</dbReference>
<accession>A0A1N6V0D2</accession>
<dbReference type="InterPro" id="IPR006093">
    <property type="entry name" value="Oxy_OxRdtase_FAD_BS"/>
</dbReference>
<evidence type="ECO:0000256" key="4">
    <source>
        <dbReference type="ARBA" id="ARBA00022827"/>
    </source>
</evidence>
<dbReference type="PROSITE" id="PS51387">
    <property type="entry name" value="FAD_PCMH"/>
    <property type="match status" value="1"/>
</dbReference>
<dbReference type="Proteomes" id="UP000186914">
    <property type="component" value="Unassembled WGS sequence"/>
</dbReference>
<protein>
    <submittedName>
        <fullName evidence="7">FAD/FMN-containing dehydrogenase</fullName>
    </submittedName>
</protein>
<evidence type="ECO:0000256" key="5">
    <source>
        <dbReference type="ARBA" id="ARBA00023002"/>
    </source>
</evidence>
<keyword evidence="3" id="KW-0285">Flavoprotein</keyword>
<proteinExistence type="inferred from homology"/>
<dbReference type="InterPro" id="IPR016169">
    <property type="entry name" value="FAD-bd_PCMH_sub2"/>
</dbReference>
<dbReference type="Gene3D" id="3.30.465.10">
    <property type="match status" value="1"/>
</dbReference>
<gene>
    <name evidence="7" type="ORF">SAMN05421858_0165</name>
</gene>
<keyword evidence="5" id="KW-0560">Oxidoreductase</keyword>
<evidence type="ECO:0000256" key="3">
    <source>
        <dbReference type="ARBA" id="ARBA00022630"/>
    </source>
</evidence>
<dbReference type="InterPro" id="IPR012951">
    <property type="entry name" value="BBE"/>
</dbReference>
<dbReference type="PANTHER" id="PTHR42973">
    <property type="entry name" value="BINDING OXIDOREDUCTASE, PUTATIVE (AFU_ORTHOLOGUE AFUA_1G17690)-RELATED"/>
    <property type="match status" value="1"/>
</dbReference>
<name>A0A1N6V0D2_9EURY</name>
<dbReference type="InterPro" id="IPR050416">
    <property type="entry name" value="FAD-linked_Oxidoreductase"/>
</dbReference>
<dbReference type="PROSITE" id="PS00862">
    <property type="entry name" value="OX2_COVAL_FAD"/>
    <property type="match status" value="1"/>
</dbReference>
<sequence length="464" mass="51233">MAIETVDSTVETLESELKGDLITPEDEEKYDEARRVWNGMINRRPALVAQCEGVADVQAALRYAREHDLPIAVRGGGHGVAGRATVDDGLVIDLEPMHWVQVDPDSRRARAGAGATWGDVDRETQQFGLAVPGGVVSVTGIAGLTLGGGMGHVRRKYGLSCDNLVSADVVTADGEFIRASEDDHEDLFWALRGGGGNFGIVTAFEYECHPVGPEVAMCFVWYDGKQAEDALKFFREYTEDAPDEVSLLPFYAWVPELEEFPESSWGDSAIAFLGCHAGDPEVGEEALRPIREFADPVADFSGTIPYVELQSMLDEDYPDGRYYYWKSLYLDELNDEVIDSIVACSERCPVPLSTVDVWQGGGEIARVDADETAFPYRGVPYGLNFEANWDDPRETDAAVEWVRESIAEMREHSEARGQYVNFPGLEEDSSEIPFGDHAERLAEVKAKYDPEGVFRAHGNLKAEE</sequence>
<dbReference type="EMBL" id="FTNO01000001">
    <property type="protein sequence ID" value="SIQ71308.1"/>
    <property type="molecule type" value="Genomic_DNA"/>
</dbReference>
<dbReference type="SUPFAM" id="SSF56176">
    <property type="entry name" value="FAD-binding/transporter-associated domain-like"/>
    <property type="match status" value="1"/>
</dbReference>
<keyword evidence="4" id="KW-0274">FAD</keyword>
<evidence type="ECO:0000256" key="2">
    <source>
        <dbReference type="ARBA" id="ARBA00005466"/>
    </source>
</evidence>
<dbReference type="InterPro" id="IPR016167">
    <property type="entry name" value="FAD-bd_PCMH_sub1"/>
</dbReference>